<evidence type="ECO:0000259" key="6">
    <source>
        <dbReference type="Pfam" id="PF04932"/>
    </source>
</evidence>
<keyword evidence="2 5" id="KW-0812">Transmembrane</keyword>
<accession>A0A1G2AXP7</accession>
<feature type="transmembrane region" description="Helical" evidence="5">
    <location>
        <begin position="144"/>
        <end position="164"/>
    </location>
</feature>
<organism evidence="7 8">
    <name type="scientific">Candidatus Kerfeldbacteria bacterium RIFCSPHIGHO2_12_FULL_48_17</name>
    <dbReference type="NCBI Taxonomy" id="1798542"/>
    <lineage>
        <taxon>Bacteria</taxon>
        <taxon>Candidatus Kerfeldiibacteriota</taxon>
    </lineage>
</organism>
<feature type="transmembrane region" description="Helical" evidence="5">
    <location>
        <begin position="308"/>
        <end position="330"/>
    </location>
</feature>
<comment type="caution">
    <text evidence="7">The sequence shown here is derived from an EMBL/GenBank/DDBJ whole genome shotgun (WGS) entry which is preliminary data.</text>
</comment>
<dbReference type="EMBL" id="MHKD01000042">
    <property type="protein sequence ID" value="OGY81703.1"/>
    <property type="molecule type" value="Genomic_DNA"/>
</dbReference>
<evidence type="ECO:0000256" key="5">
    <source>
        <dbReference type="SAM" id="Phobius"/>
    </source>
</evidence>
<sequence length="509" mass="57503">MNFSPSIFFGKYFRIAFLGVCVVEFLSFFGFLYPALNIFAFLVIIGVTFLLSYRRLLYGAMIVLAELAVASKGYLFSLPLGRFDLSLRLGIFLVVMLAWVLHVIRSRSARFYPSTFFIPYCVVVFFMILSVVLAYFHGNPLGNIFFDMNGYLFFALAAPFVDAIRSKKDVVAVLQVIVAAVSVSIMKTLFLLFIFSQQFTVVLPDVYTWVRRTGVGEITQLENFTRVFFQSHIYAIFFGLLLFTFLLFTPYVKRENGHSWWSVFVRGAFALLVVFVSYSRSFWVGAVITIVFLYGLFVFVWKFSWKKIGLITATLALVALFDFGFVLGLVNFPLPMRSVNVSARGLITDRTEDVTTEAAGASRFQLLGPLLTAATRHAILGSGFGTTVTYKTHDPRALANNPDGLYTTFSFEWGYLDLWLKLGIFGLIAYLYFLGRILVAAWPFFRQPHDDGNKIVVGIMLGFVSVLLIHTTTPFLNHPLGIGWILFSLAVIEVYNKKERQTHGTKSTS</sequence>
<feature type="domain" description="O-antigen ligase-related" evidence="6">
    <location>
        <begin position="269"/>
        <end position="431"/>
    </location>
</feature>
<keyword evidence="3 5" id="KW-1133">Transmembrane helix</keyword>
<feature type="transmembrane region" description="Helical" evidence="5">
    <location>
        <begin position="87"/>
        <end position="104"/>
    </location>
</feature>
<feature type="transmembrane region" description="Helical" evidence="5">
    <location>
        <begin position="282"/>
        <end position="301"/>
    </location>
</feature>
<feature type="transmembrane region" description="Helical" evidence="5">
    <location>
        <begin position="116"/>
        <end position="138"/>
    </location>
</feature>
<dbReference type="STRING" id="1798542.A3F54_01420"/>
<feature type="transmembrane region" description="Helical" evidence="5">
    <location>
        <begin position="455"/>
        <end position="473"/>
    </location>
</feature>
<evidence type="ECO:0000256" key="2">
    <source>
        <dbReference type="ARBA" id="ARBA00022692"/>
    </source>
</evidence>
<feature type="transmembrane region" description="Helical" evidence="5">
    <location>
        <begin position="56"/>
        <end position="75"/>
    </location>
</feature>
<gene>
    <name evidence="7" type="ORF">A3F54_01420</name>
</gene>
<reference evidence="7 8" key="1">
    <citation type="journal article" date="2016" name="Nat. Commun.">
        <title>Thousands of microbial genomes shed light on interconnected biogeochemical processes in an aquifer system.</title>
        <authorList>
            <person name="Anantharaman K."/>
            <person name="Brown C.T."/>
            <person name="Hug L.A."/>
            <person name="Sharon I."/>
            <person name="Castelle C.J."/>
            <person name="Probst A.J."/>
            <person name="Thomas B.C."/>
            <person name="Singh A."/>
            <person name="Wilkins M.J."/>
            <person name="Karaoz U."/>
            <person name="Brodie E.L."/>
            <person name="Williams K.H."/>
            <person name="Hubbard S.S."/>
            <person name="Banfield J.F."/>
        </authorList>
    </citation>
    <scope>NUCLEOTIDE SEQUENCE [LARGE SCALE GENOMIC DNA]</scope>
</reference>
<feature type="transmembrane region" description="Helical" evidence="5">
    <location>
        <begin position="233"/>
        <end position="252"/>
    </location>
</feature>
<proteinExistence type="predicted"/>
<dbReference type="PANTHER" id="PTHR37422">
    <property type="entry name" value="TEICHURONIC ACID BIOSYNTHESIS PROTEIN TUAE"/>
    <property type="match status" value="1"/>
</dbReference>
<dbReference type="InterPro" id="IPR051533">
    <property type="entry name" value="WaaL-like"/>
</dbReference>
<keyword evidence="4 5" id="KW-0472">Membrane</keyword>
<evidence type="ECO:0000256" key="1">
    <source>
        <dbReference type="ARBA" id="ARBA00004141"/>
    </source>
</evidence>
<dbReference type="PANTHER" id="PTHR37422:SF13">
    <property type="entry name" value="LIPOPOLYSACCHARIDE BIOSYNTHESIS PROTEIN PA4999-RELATED"/>
    <property type="match status" value="1"/>
</dbReference>
<evidence type="ECO:0000256" key="4">
    <source>
        <dbReference type="ARBA" id="ARBA00023136"/>
    </source>
</evidence>
<feature type="transmembrane region" description="Helical" evidence="5">
    <location>
        <begin position="259"/>
        <end position="276"/>
    </location>
</feature>
<feature type="transmembrane region" description="Helical" evidence="5">
    <location>
        <begin position="418"/>
        <end position="443"/>
    </location>
</feature>
<dbReference type="GO" id="GO:0016020">
    <property type="term" value="C:membrane"/>
    <property type="evidence" value="ECO:0007669"/>
    <property type="project" value="UniProtKB-SubCell"/>
</dbReference>
<dbReference type="InterPro" id="IPR007016">
    <property type="entry name" value="O-antigen_ligase-rel_domated"/>
</dbReference>
<feature type="transmembrane region" description="Helical" evidence="5">
    <location>
        <begin position="479"/>
        <end position="496"/>
    </location>
</feature>
<evidence type="ECO:0000256" key="3">
    <source>
        <dbReference type="ARBA" id="ARBA00022989"/>
    </source>
</evidence>
<feature type="transmembrane region" description="Helical" evidence="5">
    <location>
        <begin position="35"/>
        <end position="51"/>
    </location>
</feature>
<comment type="subcellular location">
    <subcellularLocation>
        <location evidence="1">Membrane</location>
        <topology evidence="1">Multi-pass membrane protein</topology>
    </subcellularLocation>
</comment>
<feature type="transmembrane region" description="Helical" evidence="5">
    <location>
        <begin position="171"/>
        <end position="195"/>
    </location>
</feature>
<dbReference type="Proteomes" id="UP000176952">
    <property type="component" value="Unassembled WGS sequence"/>
</dbReference>
<name>A0A1G2AXP7_9BACT</name>
<dbReference type="AlphaFoldDB" id="A0A1G2AXP7"/>
<evidence type="ECO:0000313" key="7">
    <source>
        <dbReference type="EMBL" id="OGY81703.1"/>
    </source>
</evidence>
<protein>
    <recommendedName>
        <fullName evidence="6">O-antigen ligase-related domain-containing protein</fullName>
    </recommendedName>
</protein>
<evidence type="ECO:0000313" key="8">
    <source>
        <dbReference type="Proteomes" id="UP000176952"/>
    </source>
</evidence>
<dbReference type="Pfam" id="PF04932">
    <property type="entry name" value="Wzy_C"/>
    <property type="match status" value="1"/>
</dbReference>